<protein>
    <submittedName>
        <fullName evidence="2">Uncharacterized protein</fullName>
    </submittedName>
</protein>
<gene>
    <name evidence="3" type="ORF">FA13DRAFT_1736375</name>
    <name evidence="2" type="ORF">FA13DRAFT_1736824</name>
</gene>
<accession>A0A4Y7T0J5</accession>
<reference evidence="2 4" key="1">
    <citation type="journal article" date="2019" name="Nat. Ecol. Evol.">
        <title>Megaphylogeny resolves global patterns of mushroom evolution.</title>
        <authorList>
            <person name="Varga T."/>
            <person name="Krizsan K."/>
            <person name="Foldi C."/>
            <person name="Dima B."/>
            <person name="Sanchez-Garcia M."/>
            <person name="Sanchez-Ramirez S."/>
            <person name="Szollosi G.J."/>
            <person name="Szarkandi J.G."/>
            <person name="Papp V."/>
            <person name="Albert L."/>
            <person name="Andreopoulos W."/>
            <person name="Angelini C."/>
            <person name="Antonin V."/>
            <person name="Barry K.W."/>
            <person name="Bougher N.L."/>
            <person name="Buchanan P."/>
            <person name="Buyck B."/>
            <person name="Bense V."/>
            <person name="Catcheside P."/>
            <person name="Chovatia M."/>
            <person name="Cooper J."/>
            <person name="Damon W."/>
            <person name="Desjardin D."/>
            <person name="Finy P."/>
            <person name="Geml J."/>
            <person name="Haridas S."/>
            <person name="Hughes K."/>
            <person name="Justo A."/>
            <person name="Karasinski D."/>
            <person name="Kautmanova I."/>
            <person name="Kiss B."/>
            <person name="Kocsube S."/>
            <person name="Kotiranta H."/>
            <person name="LaButti K.M."/>
            <person name="Lechner B.E."/>
            <person name="Liimatainen K."/>
            <person name="Lipzen A."/>
            <person name="Lukacs Z."/>
            <person name="Mihaltcheva S."/>
            <person name="Morgado L.N."/>
            <person name="Niskanen T."/>
            <person name="Noordeloos M.E."/>
            <person name="Ohm R.A."/>
            <person name="Ortiz-Santana B."/>
            <person name="Ovrebo C."/>
            <person name="Racz N."/>
            <person name="Riley R."/>
            <person name="Savchenko A."/>
            <person name="Shiryaev A."/>
            <person name="Soop K."/>
            <person name="Spirin V."/>
            <person name="Szebenyi C."/>
            <person name="Tomsovsky M."/>
            <person name="Tulloss R.E."/>
            <person name="Uehling J."/>
            <person name="Grigoriev I.V."/>
            <person name="Vagvolgyi C."/>
            <person name="Papp T."/>
            <person name="Martin F.M."/>
            <person name="Miettinen O."/>
            <person name="Hibbett D.S."/>
            <person name="Nagy L.G."/>
        </authorList>
    </citation>
    <scope>NUCLEOTIDE SEQUENCE [LARGE SCALE GENOMIC DNA]</scope>
    <source>
        <strain evidence="2 4">FP101781</strain>
    </source>
</reference>
<evidence type="ECO:0000313" key="4">
    <source>
        <dbReference type="Proteomes" id="UP000298030"/>
    </source>
</evidence>
<evidence type="ECO:0000313" key="2">
    <source>
        <dbReference type="EMBL" id="TEB27039.1"/>
    </source>
</evidence>
<dbReference type="Proteomes" id="UP000298030">
    <property type="component" value="Unassembled WGS sequence"/>
</dbReference>
<dbReference type="EMBL" id="QPFP01000043">
    <property type="protein sequence ID" value="TEB27039.1"/>
    <property type="molecule type" value="Genomic_DNA"/>
</dbReference>
<proteinExistence type="predicted"/>
<comment type="caution">
    <text evidence="2">The sequence shown here is derived from an EMBL/GenBank/DDBJ whole genome shotgun (WGS) entry which is preliminary data.</text>
</comment>
<evidence type="ECO:0000256" key="1">
    <source>
        <dbReference type="SAM" id="MobiDB-lite"/>
    </source>
</evidence>
<sequence>MNGRPIAIEWCLAKDQVARPGTGEVSQGCLGRSGKGLTGVGGIQSDAAMDNLRAQKETHHIRPKPTAAQTPSIYEYPTYNLECGRGGHGDGKAVDSCSSTRIGNGTLGHTHLG</sequence>
<evidence type="ECO:0000313" key="3">
    <source>
        <dbReference type="EMBL" id="TEB27526.1"/>
    </source>
</evidence>
<dbReference type="EMBL" id="QPFP01000039">
    <property type="protein sequence ID" value="TEB27526.1"/>
    <property type="molecule type" value="Genomic_DNA"/>
</dbReference>
<feature type="region of interest" description="Disordered" evidence="1">
    <location>
        <begin position="90"/>
        <end position="113"/>
    </location>
</feature>
<organism evidence="2 4">
    <name type="scientific">Coprinellus micaceus</name>
    <name type="common">Glistening ink-cap mushroom</name>
    <name type="synonym">Coprinus micaceus</name>
    <dbReference type="NCBI Taxonomy" id="71717"/>
    <lineage>
        <taxon>Eukaryota</taxon>
        <taxon>Fungi</taxon>
        <taxon>Dikarya</taxon>
        <taxon>Basidiomycota</taxon>
        <taxon>Agaricomycotina</taxon>
        <taxon>Agaricomycetes</taxon>
        <taxon>Agaricomycetidae</taxon>
        <taxon>Agaricales</taxon>
        <taxon>Agaricineae</taxon>
        <taxon>Psathyrellaceae</taxon>
        <taxon>Coprinellus</taxon>
    </lineage>
</organism>
<keyword evidence="4" id="KW-1185">Reference proteome</keyword>
<dbReference type="AlphaFoldDB" id="A0A4Y7T0J5"/>
<name>A0A4Y7T0J5_COPMI</name>